<dbReference type="EMBL" id="WNWQ01000516">
    <property type="protein sequence ID" value="KAE9966632.1"/>
    <property type="molecule type" value="Genomic_DNA"/>
</dbReference>
<dbReference type="Proteomes" id="UP000433883">
    <property type="component" value="Unassembled WGS sequence"/>
</dbReference>
<dbReference type="EMBL" id="WNWS01000183">
    <property type="protein sequence ID" value="KAE9975974.1"/>
    <property type="molecule type" value="Genomic_DNA"/>
</dbReference>
<protein>
    <submittedName>
        <fullName evidence="3">Uncharacterized protein</fullName>
    </submittedName>
</protein>
<evidence type="ECO:0000256" key="1">
    <source>
        <dbReference type="SAM" id="MobiDB-lite"/>
    </source>
</evidence>
<sequence>MPKAPPPKTSSNIRSKRTTTTKEAASTTKPTTTKSKGRGKDSHLYTDDNPSTTLPGTGFKDASTATQTLTLVSKRSLTYQFQTINTMYHRALHHPHKTEAMEEAIGIFKDWIDVTYPAMKGELRGEGGFKPLLSKDIVKKFRERIEEEVNEGDRRFVDVYLGLGKNKRLGNVLLDDTEPGGKDWEVERYEALDGLVGEGKETKDGWEYDELWTKEKAPTVGHLKLIAWAWSPVPGRTLAGK</sequence>
<proteinExistence type="predicted"/>
<feature type="compositionally biased region" description="Low complexity" evidence="1">
    <location>
        <begin position="21"/>
        <end position="34"/>
    </location>
</feature>
<reference evidence="3 5" key="1">
    <citation type="submission" date="2018-12" db="EMBL/GenBank/DDBJ databases">
        <title>Venturia inaequalis Genome Resource.</title>
        <authorList>
            <person name="Lichtner F.J."/>
        </authorList>
    </citation>
    <scope>NUCLEOTIDE SEQUENCE [LARGE SCALE GENOMIC DNA]</scope>
    <source>
        <strain evidence="3 5">120213</strain>
        <strain evidence="2">Bline_iso_100314</strain>
        <strain evidence="4 6">DMI_063113</strain>
    </source>
</reference>
<evidence type="ECO:0000313" key="4">
    <source>
        <dbReference type="EMBL" id="KAE9990266.1"/>
    </source>
</evidence>
<evidence type="ECO:0000313" key="3">
    <source>
        <dbReference type="EMBL" id="KAE9975974.1"/>
    </source>
</evidence>
<dbReference type="OrthoDB" id="8188991at2759"/>
<gene>
    <name evidence="2" type="ORF">BLS_006880</name>
    <name evidence="4" type="ORF">EG327_001649</name>
    <name evidence="3" type="ORF">EG328_002900</name>
</gene>
<dbReference type="AlphaFoldDB" id="A0A8H3USV4"/>
<feature type="region of interest" description="Disordered" evidence="1">
    <location>
        <begin position="1"/>
        <end position="61"/>
    </location>
</feature>
<evidence type="ECO:0000313" key="6">
    <source>
        <dbReference type="Proteomes" id="UP000490939"/>
    </source>
</evidence>
<evidence type="ECO:0000313" key="2">
    <source>
        <dbReference type="EMBL" id="KAE9966632.1"/>
    </source>
</evidence>
<dbReference type="Proteomes" id="UP000490939">
    <property type="component" value="Unassembled WGS sequence"/>
</dbReference>
<accession>A0A8H3USV4</accession>
<organism evidence="3 5">
    <name type="scientific">Venturia inaequalis</name>
    <name type="common">Apple scab fungus</name>
    <dbReference type="NCBI Taxonomy" id="5025"/>
    <lineage>
        <taxon>Eukaryota</taxon>
        <taxon>Fungi</taxon>
        <taxon>Dikarya</taxon>
        <taxon>Ascomycota</taxon>
        <taxon>Pezizomycotina</taxon>
        <taxon>Dothideomycetes</taxon>
        <taxon>Pleosporomycetidae</taxon>
        <taxon>Venturiales</taxon>
        <taxon>Venturiaceae</taxon>
        <taxon>Venturia</taxon>
    </lineage>
</organism>
<dbReference type="Proteomes" id="UP000447873">
    <property type="component" value="Unassembled WGS sequence"/>
</dbReference>
<evidence type="ECO:0000313" key="5">
    <source>
        <dbReference type="Proteomes" id="UP000447873"/>
    </source>
</evidence>
<keyword evidence="6" id="KW-1185">Reference proteome</keyword>
<comment type="caution">
    <text evidence="3">The sequence shown here is derived from an EMBL/GenBank/DDBJ whole genome shotgun (WGS) entry which is preliminary data.</text>
</comment>
<name>A0A8H3USV4_VENIN</name>
<dbReference type="EMBL" id="WNWR01000145">
    <property type="protein sequence ID" value="KAE9990266.1"/>
    <property type="molecule type" value="Genomic_DNA"/>
</dbReference>